<gene>
    <name evidence="2" type="ordered locus">Sinac_5830</name>
</gene>
<keyword evidence="3" id="KW-1185">Reference proteome</keyword>
<feature type="chain" id="PRO_5003940261" evidence="1">
    <location>
        <begin position="20"/>
        <end position="170"/>
    </location>
</feature>
<reference evidence="2 3" key="1">
    <citation type="submission" date="2012-02" db="EMBL/GenBank/DDBJ databases">
        <title>Complete sequence of chromosome of Singulisphaera acidiphila DSM 18658.</title>
        <authorList>
            <consortium name="US DOE Joint Genome Institute (JGI-PGF)"/>
            <person name="Lucas S."/>
            <person name="Copeland A."/>
            <person name="Lapidus A."/>
            <person name="Glavina del Rio T."/>
            <person name="Dalin E."/>
            <person name="Tice H."/>
            <person name="Bruce D."/>
            <person name="Goodwin L."/>
            <person name="Pitluck S."/>
            <person name="Peters L."/>
            <person name="Ovchinnikova G."/>
            <person name="Chertkov O."/>
            <person name="Kyrpides N."/>
            <person name="Mavromatis K."/>
            <person name="Ivanova N."/>
            <person name="Brettin T."/>
            <person name="Detter J.C."/>
            <person name="Han C."/>
            <person name="Larimer F."/>
            <person name="Land M."/>
            <person name="Hauser L."/>
            <person name="Markowitz V."/>
            <person name="Cheng J.-F."/>
            <person name="Hugenholtz P."/>
            <person name="Woyke T."/>
            <person name="Wu D."/>
            <person name="Tindall B."/>
            <person name="Pomrenke H."/>
            <person name="Brambilla E."/>
            <person name="Klenk H.-P."/>
            <person name="Eisen J.A."/>
        </authorList>
    </citation>
    <scope>NUCLEOTIDE SEQUENCE [LARGE SCALE GENOMIC DNA]</scope>
    <source>
        <strain evidence="3">ATCC BAA-1392 / DSM 18658 / VKM B-2454 / MOB10</strain>
    </source>
</reference>
<evidence type="ECO:0000313" key="2">
    <source>
        <dbReference type="EMBL" id="AGA29953.1"/>
    </source>
</evidence>
<evidence type="ECO:0000256" key="1">
    <source>
        <dbReference type="SAM" id="SignalP"/>
    </source>
</evidence>
<dbReference type="Proteomes" id="UP000010798">
    <property type="component" value="Chromosome"/>
</dbReference>
<protein>
    <submittedName>
        <fullName evidence="2">Uncharacterized protein</fullName>
    </submittedName>
</protein>
<proteinExistence type="predicted"/>
<dbReference type="KEGG" id="saci:Sinac_5830"/>
<accession>L0DM85</accession>
<dbReference type="EMBL" id="CP003364">
    <property type="protein sequence ID" value="AGA29953.1"/>
    <property type="molecule type" value="Genomic_DNA"/>
</dbReference>
<keyword evidence="1" id="KW-0732">Signal</keyword>
<sequence length="170" mass="18450">MRTTVVLAAMTMMATLALAEERPKQSSFEAKRTKAAIQMSLDQQASQRATYLNYVGTKILVSPDVKLPASVATTLAKADWKPTGRLAYYDWLNGVTNLRCNGWSGAITKAKAVPGGYVINVDFTPVLAGPDGGDTNALGVFHEIYEVSTRLHFKYVRGSGDAVPQMLHLD</sequence>
<organism evidence="2 3">
    <name type="scientific">Singulisphaera acidiphila (strain ATCC BAA-1392 / DSM 18658 / VKM B-2454 / MOB10)</name>
    <dbReference type="NCBI Taxonomy" id="886293"/>
    <lineage>
        <taxon>Bacteria</taxon>
        <taxon>Pseudomonadati</taxon>
        <taxon>Planctomycetota</taxon>
        <taxon>Planctomycetia</taxon>
        <taxon>Isosphaerales</taxon>
        <taxon>Isosphaeraceae</taxon>
        <taxon>Singulisphaera</taxon>
    </lineage>
</organism>
<dbReference type="RefSeq" id="WP_015249049.1">
    <property type="nucleotide sequence ID" value="NC_019892.1"/>
</dbReference>
<dbReference type="AlphaFoldDB" id="L0DM85"/>
<evidence type="ECO:0000313" key="3">
    <source>
        <dbReference type="Proteomes" id="UP000010798"/>
    </source>
</evidence>
<feature type="signal peptide" evidence="1">
    <location>
        <begin position="1"/>
        <end position="19"/>
    </location>
</feature>
<dbReference type="HOGENOM" id="CLU_1569654_0_0_0"/>
<name>L0DM85_SINAD</name>